<dbReference type="InterPro" id="IPR013761">
    <property type="entry name" value="SAM/pointed_sf"/>
</dbReference>
<evidence type="ECO:0000256" key="5">
    <source>
        <dbReference type="ARBA" id="ARBA00023163"/>
    </source>
</evidence>
<evidence type="ECO:0000256" key="7">
    <source>
        <dbReference type="RuleBase" id="RU004019"/>
    </source>
</evidence>
<proteinExistence type="inferred from homology"/>
<accession>A0A3Q1EFX8</accession>
<feature type="domain" description="PNT" evidence="10">
    <location>
        <begin position="108"/>
        <end position="194"/>
    </location>
</feature>
<feature type="compositionally biased region" description="Low complexity" evidence="8">
    <location>
        <begin position="104"/>
        <end position="114"/>
    </location>
</feature>
<dbReference type="Ensembl" id="ENSAPOT00000014385.1">
    <property type="protein sequence ID" value="ENSAPOP00000001887.1"/>
    <property type="gene ID" value="ENSAPOG00000003281.1"/>
</dbReference>
<evidence type="ECO:0000256" key="4">
    <source>
        <dbReference type="ARBA" id="ARBA00023125"/>
    </source>
</evidence>
<protein>
    <submittedName>
        <fullName evidence="11">Fli-1 proto-oncogene, ETS transcription factor-related sequence</fullName>
    </submittedName>
</protein>
<sequence>MALSVVSEDQPIFEPPYTAAPVMHVKVEMMSPGGYSQTSRQSPEPTEPEWGGSAAQNAGKRGEHVNGTSRESPVDCSVTKRSRHMSSDGAPLPYQASYPEPRVSPQTATPPSSTTEEKRVIVPADPEVWTQDHVRQWLDWAIKEYVLEEVDVVLFQALDGKALCKMTKEDMMRLTSAYNADILLSHLSYLRQSSPTFSYSSNPTNTPPPPPQQQQPPRLQVKAGEIIHASYQLLVKFKLLNHQHSTRVTEPPSRIVQDPYQTLGPISSRLANPGSGQIQLWQFLLELLSDSNNASIITWEGTNGEFKMTDPDEVAKRWGERKSKPNMNYDKLSRALRYYYDKNIMTKVHGKRYAYKFDFQGISQAHQNHAAEGGIVKYQTEMSYVQPYHSHQPKMNFMGGHPAPMPVSPGNFFGPPSTYWNSPNSPIYPGSAMTRHPATHSHLSSYY</sequence>
<comment type="similarity">
    <text evidence="2 7">Belongs to the ETS family.</text>
</comment>
<dbReference type="PRINTS" id="PR00454">
    <property type="entry name" value="ETSDOMAIN"/>
</dbReference>
<dbReference type="Gene3D" id="1.10.10.10">
    <property type="entry name" value="Winged helix-like DNA-binding domain superfamily/Winged helix DNA-binding domain"/>
    <property type="match status" value="1"/>
</dbReference>
<dbReference type="SUPFAM" id="SSF46785">
    <property type="entry name" value="Winged helix' DNA-binding domain"/>
    <property type="match status" value="1"/>
</dbReference>
<organism evidence="11 12">
    <name type="scientific">Acanthochromis polyacanthus</name>
    <name type="common">spiny chromis</name>
    <dbReference type="NCBI Taxonomy" id="80966"/>
    <lineage>
        <taxon>Eukaryota</taxon>
        <taxon>Metazoa</taxon>
        <taxon>Chordata</taxon>
        <taxon>Craniata</taxon>
        <taxon>Vertebrata</taxon>
        <taxon>Euteleostomi</taxon>
        <taxon>Actinopterygii</taxon>
        <taxon>Neopterygii</taxon>
        <taxon>Teleostei</taxon>
        <taxon>Neoteleostei</taxon>
        <taxon>Acanthomorphata</taxon>
        <taxon>Ovalentaria</taxon>
        <taxon>Pomacentridae</taxon>
        <taxon>Acanthochromis</taxon>
    </lineage>
</organism>
<dbReference type="AlphaFoldDB" id="A0A3Q1EFX8"/>
<feature type="domain" description="ETS" evidence="9">
    <location>
        <begin position="278"/>
        <end position="358"/>
    </location>
</feature>
<dbReference type="FunFam" id="1.10.10.10:FF:000039">
    <property type="entry name" value="Friend leukemia integration 1 transcription factor"/>
    <property type="match status" value="1"/>
</dbReference>
<dbReference type="GO" id="GO:0005634">
    <property type="term" value="C:nucleus"/>
    <property type="evidence" value="ECO:0007669"/>
    <property type="project" value="UniProtKB-SubCell"/>
</dbReference>
<evidence type="ECO:0000313" key="12">
    <source>
        <dbReference type="Proteomes" id="UP000257200"/>
    </source>
</evidence>
<dbReference type="SMART" id="SM00413">
    <property type="entry name" value="ETS"/>
    <property type="match status" value="1"/>
</dbReference>
<evidence type="ECO:0000259" key="10">
    <source>
        <dbReference type="PROSITE" id="PS51433"/>
    </source>
</evidence>
<dbReference type="GO" id="GO:0000981">
    <property type="term" value="F:DNA-binding transcription factor activity, RNA polymerase II-specific"/>
    <property type="evidence" value="ECO:0007669"/>
    <property type="project" value="TreeGrafter"/>
</dbReference>
<dbReference type="GO" id="GO:0043565">
    <property type="term" value="F:sequence-specific DNA binding"/>
    <property type="evidence" value="ECO:0007669"/>
    <property type="project" value="InterPro"/>
</dbReference>
<dbReference type="Pfam" id="PF00178">
    <property type="entry name" value="Ets"/>
    <property type="match status" value="1"/>
</dbReference>
<dbReference type="PROSITE" id="PS00345">
    <property type="entry name" value="ETS_DOMAIN_1"/>
    <property type="match status" value="1"/>
</dbReference>
<feature type="compositionally biased region" description="Polar residues" evidence="8">
    <location>
        <begin position="34"/>
        <end position="44"/>
    </location>
</feature>
<name>A0A3Q1EFX8_9TELE</name>
<dbReference type="PROSITE" id="PS50061">
    <property type="entry name" value="ETS_DOMAIN_3"/>
    <property type="match status" value="1"/>
</dbReference>
<evidence type="ECO:0000256" key="1">
    <source>
        <dbReference type="ARBA" id="ARBA00004123"/>
    </source>
</evidence>
<comment type="subcellular location">
    <subcellularLocation>
        <location evidence="1 7">Nucleus</location>
    </subcellularLocation>
</comment>
<keyword evidence="5" id="KW-0804">Transcription</keyword>
<dbReference type="InterPro" id="IPR046328">
    <property type="entry name" value="ETS_fam"/>
</dbReference>
<keyword evidence="4 7" id="KW-0238">DNA-binding</keyword>
<feature type="region of interest" description="Disordered" evidence="8">
    <location>
        <begin position="31"/>
        <end position="118"/>
    </location>
</feature>
<dbReference type="SUPFAM" id="SSF47769">
    <property type="entry name" value="SAM/Pointed domain"/>
    <property type="match status" value="1"/>
</dbReference>
<reference evidence="11" key="1">
    <citation type="submission" date="2025-08" db="UniProtKB">
        <authorList>
            <consortium name="Ensembl"/>
        </authorList>
    </citation>
    <scope>IDENTIFICATION</scope>
</reference>
<evidence type="ECO:0000256" key="3">
    <source>
        <dbReference type="ARBA" id="ARBA00023015"/>
    </source>
</evidence>
<dbReference type="Pfam" id="PF02198">
    <property type="entry name" value="SAM_PNT"/>
    <property type="match status" value="1"/>
</dbReference>
<dbReference type="InterPro" id="IPR036388">
    <property type="entry name" value="WH-like_DNA-bd_sf"/>
</dbReference>
<dbReference type="InterPro" id="IPR036390">
    <property type="entry name" value="WH_DNA-bd_sf"/>
</dbReference>
<feature type="region of interest" description="Disordered" evidence="8">
    <location>
        <begin position="196"/>
        <end position="217"/>
    </location>
</feature>
<feature type="compositionally biased region" description="Pro residues" evidence="8">
    <location>
        <begin position="205"/>
        <end position="214"/>
    </location>
</feature>
<dbReference type="PANTHER" id="PTHR11849:SF275">
    <property type="entry name" value="FLI-1 PROTO-ONCOGENE, ETS TRANSCRIPTION FACTOR B ISOFORM X1"/>
    <property type="match status" value="1"/>
</dbReference>
<dbReference type="PROSITE" id="PS00346">
    <property type="entry name" value="ETS_DOMAIN_2"/>
    <property type="match status" value="1"/>
</dbReference>
<reference evidence="11" key="2">
    <citation type="submission" date="2025-09" db="UniProtKB">
        <authorList>
            <consortium name="Ensembl"/>
        </authorList>
    </citation>
    <scope>IDENTIFICATION</scope>
</reference>
<keyword evidence="3" id="KW-0805">Transcription regulation</keyword>
<dbReference type="PROSITE" id="PS51433">
    <property type="entry name" value="PNT"/>
    <property type="match status" value="1"/>
</dbReference>
<evidence type="ECO:0000313" key="11">
    <source>
        <dbReference type="Ensembl" id="ENSAPOP00000001887.1"/>
    </source>
</evidence>
<dbReference type="Proteomes" id="UP000257200">
    <property type="component" value="Unplaced"/>
</dbReference>
<evidence type="ECO:0000256" key="2">
    <source>
        <dbReference type="ARBA" id="ARBA00005562"/>
    </source>
</evidence>
<keyword evidence="6 7" id="KW-0539">Nucleus</keyword>
<evidence type="ECO:0000259" key="9">
    <source>
        <dbReference type="PROSITE" id="PS50061"/>
    </source>
</evidence>
<keyword evidence="12" id="KW-1185">Reference proteome</keyword>
<dbReference type="PANTHER" id="PTHR11849">
    <property type="entry name" value="ETS"/>
    <property type="match status" value="1"/>
</dbReference>
<dbReference type="InterPro" id="IPR003118">
    <property type="entry name" value="Pointed_dom"/>
</dbReference>
<dbReference type="FunFam" id="1.10.150.50:FF:000010">
    <property type="entry name" value="Fli-1 proto-oncogene, ETS transcription factor"/>
    <property type="match status" value="1"/>
</dbReference>
<evidence type="ECO:0000256" key="8">
    <source>
        <dbReference type="SAM" id="MobiDB-lite"/>
    </source>
</evidence>
<dbReference type="Gene3D" id="1.10.150.50">
    <property type="entry name" value="Transcription Factor, Ets-1"/>
    <property type="match status" value="1"/>
</dbReference>
<dbReference type="InterPro" id="IPR000418">
    <property type="entry name" value="Ets_dom"/>
</dbReference>
<dbReference type="SMART" id="SM00251">
    <property type="entry name" value="SAM_PNT"/>
    <property type="match status" value="1"/>
</dbReference>
<dbReference type="GeneTree" id="ENSGT00940000165943"/>
<evidence type="ECO:0000256" key="6">
    <source>
        <dbReference type="ARBA" id="ARBA00023242"/>
    </source>
</evidence>
<dbReference type="GO" id="GO:0030154">
    <property type="term" value="P:cell differentiation"/>
    <property type="evidence" value="ECO:0007669"/>
    <property type="project" value="TreeGrafter"/>
</dbReference>